<keyword evidence="3" id="KW-1185">Reference proteome</keyword>
<accession>A0ABP8IH67</accession>
<gene>
    <name evidence="2" type="ORF">GCM10023185_24030</name>
</gene>
<dbReference type="InterPro" id="IPR028098">
    <property type="entry name" value="Glyco_trans_4-like_N"/>
</dbReference>
<comment type="caution">
    <text evidence="2">The sequence shown here is derived from an EMBL/GenBank/DDBJ whole genome shotgun (WGS) entry which is preliminary data.</text>
</comment>
<sequence length="390" mass="42692">MPGSAPTSFVVLLASVLKPVDDTRMREKFAETLAARPGTVVHVAGRAAGQASKAGHSPTVSLHPIFQGSRLSLARLAAQWRYWQLLRRVKPGLVFVHAPELLPLTLLWQLLGQGRRFLYDIRENYALNVSTQGVYQGLMRRLLAGGLRWVEGLAARRAAAVVLAEESYADELPFLRQLPPSRILVLENKYQPAPGEGLPSQPRLLPPTSEPLRLLFSGTISVLNGIWEAIALAEKLHAVWPGGARLTIVGFCQQPALLLQLQEKVASHPNLLRLVGGAQPVPHSEIVAEIGRSHLGLLPYRPHPSTARCRPTKLFEYLAHGLPVLYPPNPLWRALAQTHQAGLETDFQQVDAAVLSAQLSRASFYPAGIPAEALWATEGEKLQLLLDSLV</sequence>
<dbReference type="Pfam" id="PF13579">
    <property type="entry name" value="Glyco_trans_4_4"/>
    <property type="match status" value="1"/>
</dbReference>
<name>A0ABP8IH67_9BACT</name>
<dbReference type="RefSeq" id="WP_345236295.1">
    <property type="nucleotide sequence ID" value="NZ_BAABGZ010000027.1"/>
</dbReference>
<reference evidence="3" key="1">
    <citation type="journal article" date="2019" name="Int. J. Syst. Evol. Microbiol.">
        <title>The Global Catalogue of Microorganisms (GCM) 10K type strain sequencing project: providing services to taxonomists for standard genome sequencing and annotation.</title>
        <authorList>
            <consortium name="The Broad Institute Genomics Platform"/>
            <consortium name="The Broad Institute Genome Sequencing Center for Infectious Disease"/>
            <person name="Wu L."/>
            <person name="Ma J."/>
        </authorList>
    </citation>
    <scope>NUCLEOTIDE SEQUENCE [LARGE SCALE GENOMIC DNA]</scope>
    <source>
        <strain evidence="3">JCM 17923</strain>
    </source>
</reference>
<dbReference type="Gene3D" id="3.40.50.2000">
    <property type="entry name" value="Glycogen Phosphorylase B"/>
    <property type="match status" value="1"/>
</dbReference>
<dbReference type="EMBL" id="BAABGZ010000027">
    <property type="protein sequence ID" value="GAA4358391.1"/>
    <property type="molecule type" value="Genomic_DNA"/>
</dbReference>
<dbReference type="Proteomes" id="UP001501153">
    <property type="component" value="Unassembled WGS sequence"/>
</dbReference>
<evidence type="ECO:0000313" key="3">
    <source>
        <dbReference type="Proteomes" id="UP001501153"/>
    </source>
</evidence>
<proteinExistence type="predicted"/>
<protein>
    <submittedName>
        <fullName evidence="2">Glycosyltransferase family 4 protein</fullName>
    </submittedName>
</protein>
<organism evidence="2 3">
    <name type="scientific">Hymenobacter saemangeumensis</name>
    <dbReference type="NCBI Taxonomy" id="1084522"/>
    <lineage>
        <taxon>Bacteria</taxon>
        <taxon>Pseudomonadati</taxon>
        <taxon>Bacteroidota</taxon>
        <taxon>Cytophagia</taxon>
        <taxon>Cytophagales</taxon>
        <taxon>Hymenobacteraceae</taxon>
        <taxon>Hymenobacter</taxon>
    </lineage>
</organism>
<evidence type="ECO:0000259" key="1">
    <source>
        <dbReference type="Pfam" id="PF13579"/>
    </source>
</evidence>
<evidence type="ECO:0000313" key="2">
    <source>
        <dbReference type="EMBL" id="GAA4358391.1"/>
    </source>
</evidence>
<dbReference type="SUPFAM" id="SSF53756">
    <property type="entry name" value="UDP-Glycosyltransferase/glycogen phosphorylase"/>
    <property type="match status" value="1"/>
</dbReference>
<feature type="domain" description="Glycosyltransferase subfamily 4-like N-terminal" evidence="1">
    <location>
        <begin position="29"/>
        <end position="188"/>
    </location>
</feature>